<organism evidence="2 3">
    <name type="scientific">Flavobacterium aquicola</name>
    <dbReference type="NCBI Taxonomy" id="1682742"/>
    <lineage>
        <taxon>Bacteria</taxon>
        <taxon>Pseudomonadati</taxon>
        <taxon>Bacteroidota</taxon>
        <taxon>Flavobacteriia</taxon>
        <taxon>Flavobacteriales</taxon>
        <taxon>Flavobacteriaceae</taxon>
        <taxon>Flavobacterium</taxon>
    </lineage>
</organism>
<evidence type="ECO:0000313" key="3">
    <source>
        <dbReference type="Proteomes" id="UP000257136"/>
    </source>
</evidence>
<evidence type="ECO:0000313" key="2">
    <source>
        <dbReference type="EMBL" id="REG96234.1"/>
    </source>
</evidence>
<name>A0A3E0EDE7_9FLAO</name>
<dbReference type="Proteomes" id="UP000257136">
    <property type="component" value="Unassembled WGS sequence"/>
</dbReference>
<sequence>MSLKHKQLSRNFNYLLLDYKNKYYLNMNKTDLLIGFIIGIIASILGMFLYITLVTDNDFIIGLQLMKNEGNLGKIVTLGSILDLIVFGVLLKMNKELMARGVVLAVIALTITTLFL</sequence>
<dbReference type="AlphaFoldDB" id="A0A3E0EDE7"/>
<accession>A0A3E0EDE7</accession>
<keyword evidence="3" id="KW-1185">Reference proteome</keyword>
<keyword evidence="1" id="KW-1133">Transmembrane helix</keyword>
<feature type="transmembrane region" description="Helical" evidence="1">
    <location>
        <begin position="97"/>
        <end position="115"/>
    </location>
</feature>
<protein>
    <submittedName>
        <fullName evidence="2">Uncharacterized protein</fullName>
    </submittedName>
</protein>
<comment type="caution">
    <text evidence="2">The sequence shown here is derived from an EMBL/GenBank/DDBJ whole genome shotgun (WGS) entry which is preliminary data.</text>
</comment>
<evidence type="ECO:0000256" key="1">
    <source>
        <dbReference type="SAM" id="Phobius"/>
    </source>
</evidence>
<keyword evidence="1" id="KW-0812">Transmembrane</keyword>
<feature type="transmembrane region" description="Helical" evidence="1">
    <location>
        <begin position="72"/>
        <end position="90"/>
    </location>
</feature>
<dbReference type="EMBL" id="QUNI01000010">
    <property type="protein sequence ID" value="REG96234.1"/>
    <property type="molecule type" value="Genomic_DNA"/>
</dbReference>
<gene>
    <name evidence="2" type="ORF">C8P67_11055</name>
</gene>
<feature type="transmembrane region" description="Helical" evidence="1">
    <location>
        <begin position="32"/>
        <end position="52"/>
    </location>
</feature>
<proteinExistence type="predicted"/>
<reference evidence="2 3" key="1">
    <citation type="submission" date="2018-08" db="EMBL/GenBank/DDBJ databases">
        <title>Genomic Encyclopedia of Archaeal and Bacterial Type Strains, Phase II (KMG-II): from individual species to whole genera.</title>
        <authorList>
            <person name="Goeker M."/>
        </authorList>
    </citation>
    <scope>NUCLEOTIDE SEQUENCE [LARGE SCALE GENOMIC DNA]</scope>
    <source>
        <strain evidence="2 3">DSM 100880</strain>
    </source>
</reference>
<keyword evidence="1" id="KW-0472">Membrane</keyword>